<dbReference type="Pfam" id="PF00082">
    <property type="entry name" value="Peptidase_S8"/>
    <property type="match status" value="1"/>
</dbReference>
<evidence type="ECO:0000256" key="3">
    <source>
        <dbReference type="ARBA" id="ARBA00022525"/>
    </source>
</evidence>
<dbReference type="Pfam" id="PF05922">
    <property type="entry name" value="Inhibitor_I9"/>
    <property type="match status" value="1"/>
</dbReference>
<proteinExistence type="inferred from homology"/>
<gene>
    <name evidence="15" type="ORF">BAE44_0001033</name>
</gene>
<feature type="domain" description="Inhibitor I9" evidence="13">
    <location>
        <begin position="39"/>
        <end position="117"/>
    </location>
</feature>
<dbReference type="InterPro" id="IPR000209">
    <property type="entry name" value="Peptidase_S8/S53_dom"/>
</dbReference>
<dbReference type="Gene3D" id="3.40.50.200">
    <property type="entry name" value="Peptidase S8/S53 domain"/>
    <property type="match status" value="1"/>
</dbReference>
<dbReference type="CDD" id="cd02120">
    <property type="entry name" value="PA_subtilisin_like"/>
    <property type="match status" value="1"/>
</dbReference>
<keyword evidence="7 10" id="KW-0720">Serine protease</keyword>
<keyword evidence="3" id="KW-0964">Secreted</keyword>
<keyword evidence="6 10" id="KW-0378">Hydrolase</keyword>
<keyword evidence="5 11" id="KW-0732">Signal</keyword>
<feature type="chain" id="PRO_5009189419" evidence="11">
    <location>
        <begin position="35"/>
        <end position="760"/>
    </location>
</feature>
<dbReference type="GO" id="GO:0006508">
    <property type="term" value="P:proteolysis"/>
    <property type="evidence" value="ECO:0007669"/>
    <property type="project" value="UniProtKB-KW"/>
</dbReference>
<dbReference type="GO" id="GO:0004252">
    <property type="term" value="F:serine-type endopeptidase activity"/>
    <property type="evidence" value="ECO:0007669"/>
    <property type="project" value="UniProtKB-UniRule"/>
</dbReference>
<dbReference type="PRINTS" id="PR00723">
    <property type="entry name" value="SUBTILISIN"/>
</dbReference>
<accession>A0A1E5WKK9</accession>
<dbReference type="FunFam" id="3.40.50.200:FF:000006">
    <property type="entry name" value="Subtilisin-like protease SBT1.5"/>
    <property type="match status" value="1"/>
</dbReference>
<dbReference type="InterPro" id="IPR037045">
    <property type="entry name" value="S8pro/Inhibitor_I9_sf"/>
</dbReference>
<dbReference type="CDD" id="cd04852">
    <property type="entry name" value="Peptidases_S8_3"/>
    <property type="match status" value="1"/>
</dbReference>
<evidence type="ECO:0000259" key="13">
    <source>
        <dbReference type="Pfam" id="PF05922"/>
    </source>
</evidence>
<dbReference type="STRING" id="888268.A0A1E5WKK9"/>
<dbReference type="AlphaFoldDB" id="A0A1E5WKK9"/>
<dbReference type="Proteomes" id="UP000095767">
    <property type="component" value="Unassembled WGS sequence"/>
</dbReference>
<evidence type="ECO:0000313" key="16">
    <source>
        <dbReference type="Proteomes" id="UP000095767"/>
    </source>
</evidence>
<evidence type="ECO:0000313" key="15">
    <source>
        <dbReference type="EMBL" id="OEL37946.1"/>
    </source>
</evidence>
<comment type="subcellular location">
    <subcellularLocation>
        <location evidence="1">Secreted</location>
    </subcellularLocation>
</comment>
<evidence type="ECO:0000256" key="10">
    <source>
        <dbReference type="PROSITE-ProRule" id="PRU01240"/>
    </source>
</evidence>
<dbReference type="Gene3D" id="3.50.30.30">
    <property type="match status" value="1"/>
</dbReference>
<dbReference type="OrthoDB" id="206201at2759"/>
<dbReference type="FunFam" id="3.30.70.80:FF:000003">
    <property type="entry name" value="Subtilisin-like protease SBT1.9"/>
    <property type="match status" value="1"/>
</dbReference>
<dbReference type="EMBL" id="LWDX02003588">
    <property type="protein sequence ID" value="OEL37946.1"/>
    <property type="molecule type" value="Genomic_DNA"/>
</dbReference>
<keyword evidence="8" id="KW-0325">Glycoprotein</keyword>
<keyword evidence="16" id="KW-1185">Reference proteome</keyword>
<protein>
    <submittedName>
        <fullName evidence="15">Subtilisin-like protease SBT1.9</fullName>
    </submittedName>
</protein>
<dbReference type="InterPro" id="IPR036852">
    <property type="entry name" value="Peptidase_S8/S53_dom_sf"/>
</dbReference>
<feature type="active site" description="Charge relay system" evidence="9 10">
    <location>
        <position position="154"/>
    </location>
</feature>
<reference evidence="15 16" key="1">
    <citation type="submission" date="2016-09" db="EMBL/GenBank/DDBJ databases">
        <title>The draft genome of Dichanthelium oligosanthes: A C3 panicoid grass species.</title>
        <authorList>
            <person name="Studer A.J."/>
            <person name="Schnable J.C."/>
            <person name="Brutnell T.P."/>
        </authorList>
    </citation>
    <scope>NUCLEOTIDE SEQUENCE [LARGE SCALE GENOMIC DNA]</scope>
    <source>
        <strain evidence="16">cv. Kellogg 1175</strain>
        <tissue evidence="15">Leaf</tissue>
    </source>
</reference>
<evidence type="ECO:0000259" key="12">
    <source>
        <dbReference type="Pfam" id="PF00082"/>
    </source>
</evidence>
<evidence type="ECO:0000256" key="4">
    <source>
        <dbReference type="ARBA" id="ARBA00022670"/>
    </source>
</evidence>
<dbReference type="InterPro" id="IPR034197">
    <property type="entry name" value="Peptidases_S8_3"/>
</dbReference>
<feature type="domain" description="Peptidase S8/S53" evidence="12">
    <location>
        <begin position="145"/>
        <end position="579"/>
    </location>
</feature>
<dbReference type="Gene3D" id="3.30.70.80">
    <property type="entry name" value="Peptidase S8 propeptide/proteinase inhibitor I9"/>
    <property type="match status" value="1"/>
</dbReference>
<dbReference type="Pfam" id="PF17766">
    <property type="entry name" value="fn3_6"/>
    <property type="match status" value="1"/>
</dbReference>
<dbReference type="Gene3D" id="2.60.40.2310">
    <property type="match status" value="1"/>
</dbReference>
<evidence type="ECO:0000256" key="2">
    <source>
        <dbReference type="ARBA" id="ARBA00011073"/>
    </source>
</evidence>
<dbReference type="InterPro" id="IPR041469">
    <property type="entry name" value="Subtilisin-like_FN3"/>
</dbReference>
<evidence type="ECO:0000256" key="7">
    <source>
        <dbReference type="ARBA" id="ARBA00022825"/>
    </source>
</evidence>
<comment type="caution">
    <text evidence="15">The sequence shown here is derived from an EMBL/GenBank/DDBJ whole genome shotgun (WGS) entry which is preliminary data.</text>
</comment>
<dbReference type="InterPro" id="IPR045051">
    <property type="entry name" value="SBT"/>
</dbReference>
<evidence type="ECO:0000256" key="1">
    <source>
        <dbReference type="ARBA" id="ARBA00004613"/>
    </source>
</evidence>
<keyword evidence="4 10" id="KW-0645">Protease</keyword>
<evidence type="ECO:0000256" key="6">
    <source>
        <dbReference type="ARBA" id="ARBA00022801"/>
    </source>
</evidence>
<dbReference type="PANTHER" id="PTHR10795">
    <property type="entry name" value="PROPROTEIN CONVERTASE SUBTILISIN/KEXIN"/>
    <property type="match status" value="1"/>
</dbReference>
<evidence type="ECO:0000259" key="14">
    <source>
        <dbReference type="Pfam" id="PF17766"/>
    </source>
</evidence>
<dbReference type="GO" id="GO:0005576">
    <property type="term" value="C:extracellular region"/>
    <property type="evidence" value="ECO:0007669"/>
    <property type="project" value="UniProtKB-SubCell"/>
</dbReference>
<comment type="similarity">
    <text evidence="2 10">Belongs to the peptidase S8 family.</text>
</comment>
<evidence type="ECO:0000256" key="9">
    <source>
        <dbReference type="PIRSR" id="PIRSR615500-1"/>
    </source>
</evidence>
<dbReference type="PROSITE" id="PS00138">
    <property type="entry name" value="SUBTILASE_SER"/>
    <property type="match status" value="1"/>
</dbReference>
<feature type="domain" description="Subtilisin-like protease fibronectin type-III" evidence="14">
    <location>
        <begin position="658"/>
        <end position="759"/>
    </location>
</feature>
<organism evidence="15 16">
    <name type="scientific">Dichanthelium oligosanthes</name>
    <dbReference type="NCBI Taxonomy" id="888268"/>
    <lineage>
        <taxon>Eukaryota</taxon>
        <taxon>Viridiplantae</taxon>
        <taxon>Streptophyta</taxon>
        <taxon>Embryophyta</taxon>
        <taxon>Tracheophyta</taxon>
        <taxon>Spermatophyta</taxon>
        <taxon>Magnoliopsida</taxon>
        <taxon>Liliopsida</taxon>
        <taxon>Poales</taxon>
        <taxon>Poaceae</taxon>
        <taxon>PACMAD clade</taxon>
        <taxon>Panicoideae</taxon>
        <taxon>Panicodae</taxon>
        <taxon>Paniceae</taxon>
        <taxon>Dichantheliinae</taxon>
        <taxon>Dichanthelium</taxon>
    </lineage>
</organism>
<dbReference type="InterPro" id="IPR010259">
    <property type="entry name" value="S8pro/Inhibitor_I9"/>
</dbReference>
<dbReference type="PROSITE" id="PS51892">
    <property type="entry name" value="SUBTILASE"/>
    <property type="match status" value="1"/>
</dbReference>
<feature type="signal peptide" evidence="11">
    <location>
        <begin position="1"/>
        <end position="34"/>
    </location>
</feature>
<dbReference type="InterPro" id="IPR015500">
    <property type="entry name" value="Peptidase_S8_subtilisin-rel"/>
</dbReference>
<evidence type="ECO:0000256" key="8">
    <source>
        <dbReference type="ARBA" id="ARBA00023180"/>
    </source>
</evidence>
<feature type="active site" description="Charge relay system" evidence="9 10">
    <location>
        <position position="543"/>
    </location>
</feature>
<evidence type="ECO:0000256" key="11">
    <source>
        <dbReference type="SAM" id="SignalP"/>
    </source>
</evidence>
<name>A0A1E5WKK9_9POAL</name>
<dbReference type="SUPFAM" id="SSF52743">
    <property type="entry name" value="Subtilisin-like"/>
    <property type="match status" value="1"/>
</dbReference>
<sequence>MAHGGASHARPSLPLLPLLITACVLLYTPVAARAQRAAYIIHMDKSAMPSHHSDHREWYSAAVASVRDASTRYRVEPRLLYTYDEALHGFAASLSASELRALRGTPGFVSAYPDRRATTPHDTTHSMEFLNLNSVNGLWPAGKFGEGIIIGMIDTGVWPESASFNDDGMPPVPSRWRGTCETGEEFTPSMCNRKLIGARYFNKGVMAANPHINISMNSTRDSSGHGTHTSSTAAGSPVPCASFFGYGLGTARGVAPRAHVAMYKVSWLEGRYASDVLAGMDAAIADGVDIISISSGFDGVPLYEDPVAIAAFGAIERGILVSASAGNEGPDLGTLHNGIPWLLTVAAGTVDRQMYAGTVYYDDMQSSITGISTYPADAWIVDTKLVYNDAISACDSKAAFANLTTTMVVCDTGNLTDQMITVWEAGVAAAIFISDDVDFESTMPFPAVLISPEDAPRLLGYIKSSTLPTGTLKLQETIVGTRPAPVVTSYTSRGPSKSYPGVLKPDVMAPGDRILASWAPVEPLSQIGQTPLIGNFLVASGTSMACPHASGIAALLRAAHPDWSPAMIKSAMMTTATTIDNANNPITYAGFENNTVASPLAMGSGHVDPNAAMDPGLVFDAGPEDFVALLCATNYTNAQIMAITRSPTAYNCSSASSDVNYPSFVAIFGANATSGDMRFKRTVTNVGAGSAVYRAAWVSPTNVVVAVSPGTLEFSTVGQTATFEVVIKLTAATGGEPAFGAVVWADVSGKYRVRTPYVVL</sequence>
<evidence type="ECO:0000256" key="5">
    <source>
        <dbReference type="ARBA" id="ARBA00022729"/>
    </source>
</evidence>
<feature type="active site" description="Charge relay system" evidence="9 10">
    <location>
        <position position="225"/>
    </location>
</feature>
<dbReference type="InterPro" id="IPR023828">
    <property type="entry name" value="Peptidase_S8_Ser-AS"/>
</dbReference>